<feature type="transmembrane region" description="Helical" evidence="3">
    <location>
        <begin position="40"/>
        <end position="61"/>
    </location>
</feature>
<dbReference type="GO" id="GO:0016746">
    <property type="term" value="F:acyltransferase activity"/>
    <property type="evidence" value="ECO:0007669"/>
    <property type="project" value="UniProtKB-KW"/>
</dbReference>
<feature type="domain" description="Acyltransferase 3" evidence="4">
    <location>
        <begin position="7"/>
        <end position="303"/>
    </location>
</feature>
<feature type="transmembrane region" description="Helical" evidence="3">
    <location>
        <begin position="12"/>
        <end position="28"/>
    </location>
</feature>
<accession>A0ABY4H3P5</accession>
<dbReference type="Pfam" id="PF01757">
    <property type="entry name" value="Acyl_transf_3"/>
    <property type="match status" value="1"/>
</dbReference>
<proteinExistence type="inferred from homology"/>
<feature type="transmembrane region" description="Helical" evidence="3">
    <location>
        <begin position="104"/>
        <end position="123"/>
    </location>
</feature>
<feature type="transmembrane region" description="Helical" evidence="3">
    <location>
        <begin position="183"/>
        <end position="201"/>
    </location>
</feature>
<dbReference type="InterPro" id="IPR052734">
    <property type="entry name" value="Nod_factor_acetyltransferase"/>
</dbReference>
<keyword evidence="3" id="KW-0472">Membrane</keyword>
<evidence type="ECO:0000259" key="4">
    <source>
        <dbReference type="Pfam" id="PF01757"/>
    </source>
</evidence>
<dbReference type="RefSeq" id="WP_244754903.1">
    <property type="nucleotide sequence ID" value="NZ_CP095074.1"/>
</dbReference>
<evidence type="ECO:0000256" key="2">
    <source>
        <dbReference type="ARBA" id="ARBA00007400"/>
    </source>
</evidence>
<keyword evidence="6" id="KW-1185">Reference proteome</keyword>
<feature type="transmembrane region" description="Helical" evidence="3">
    <location>
        <begin position="73"/>
        <end position="92"/>
    </location>
</feature>
<feature type="transmembrane region" description="Helical" evidence="3">
    <location>
        <begin position="130"/>
        <end position="146"/>
    </location>
</feature>
<keyword evidence="5" id="KW-0808">Transferase</keyword>
<dbReference type="PANTHER" id="PTHR37312:SF1">
    <property type="entry name" value="MEMBRANE-BOUND ACYLTRANSFERASE YKRP-RELATED"/>
    <property type="match status" value="1"/>
</dbReference>
<evidence type="ECO:0000256" key="1">
    <source>
        <dbReference type="ARBA" id="ARBA00004370"/>
    </source>
</evidence>
<feature type="transmembrane region" description="Helical" evidence="3">
    <location>
        <begin position="285"/>
        <end position="302"/>
    </location>
</feature>
<gene>
    <name evidence="5" type="ORF">MUO14_09020</name>
</gene>
<evidence type="ECO:0000313" key="6">
    <source>
        <dbReference type="Proteomes" id="UP000831880"/>
    </source>
</evidence>
<keyword evidence="3" id="KW-1133">Transmembrane helix</keyword>
<dbReference type="InterPro" id="IPR002656">
    <property type="entry name" value="Acyl_transf_3_dom"/>
</dbReference>
<evidence type="ECO:0000256" key="3">
    <source>
        <dbReference type="SAM" id="Phobius"/>
    </source>
</evidence>
<feature type="transmembrane region" description="Helical" evidence="3">
    <location>
        <begin position="253"/>
        <end position="273"/>
    </location>
</feature>
<keyword evidence="5" id="KW-0012">Acyltransferase</keyword>
<dbReference type="EMBL" id="CP095074">
    <property type="protein sequence ID" value="UOQ95048.1"/>
    <property type="molecule type" value="Genomic_DNA"/>
</dbReference>
<keyword evidence="3" id="KW-0812">Transmembrane</keyword>
<dbReference type="Proteomes" id="UP000831880">
    <property type="component" value="Chromosome"/>
</dbReference>
<reference evidence="5 6" key="1">
    <citation type="submission" date="2022-04" db="EMBL/GenBank/DDBJ databases">
        <title>Halobacillus sp. isolated from saltern.</title>
        <authorList>
            <person name="Won M."/>
            <person name="Lee C.-M."/>
            <person name="Woen H.-Y."/>
            <person name="Kwon S.-W."/>
        </authorList>
    </citation>
    <scope>NUCLEOTIDE SEQUENCE [LARGE SCALE GENOMIC DNA]</scope>
    <source>
        <strain evidence="5 6">SSTM10-2</strain>
    </source>
</reference>
<evidence type="ECO:0000313" key="5">
    <source>
        <dbReference type="EMBL" id="UOQ95048.1"/>
    </source>
</evidence>
<name>A0ABY4H3P5_9BACI</name>
<organism evidence="5 6">
    <name type="scientific">Halobacillus shinanisalinarum</name>
    <dbReference type="NCBI Taxonomy" id="2932258"/>
    <lineage>
        <taxon>Bacteria</taxon>
        <taxon>Bacillati</taxon>
        <taxon>Bacillota</taxon>
        <taxon>Bacilli</taxon>
        <taxon>Bacillales</taxon>
        <taxon>Bacillaceae</taxon>
        <taxon>Halobacillus</taxon>
    </lineage>
</organism>
<feature type="transmembrane region" description="Helical" evidence="3">
    <location>
        <begin position="152"/>
        <end position="171"/>
    </location>
</feature>
<sequence length="337" mass="38811">MKREALFDNAKLLLIFLVVFGHLIQPFTDGSHIMYTVYTWIYTFHMPAFILLSGFFAKGLGHKDYIVNLAKKLILPYMIFQLAYTGYFFFIGKDGWLSGPFYPHWSLWFLFSLFCWHIMLYWFKKVPAPLGMFVAVGLGIVVGYFNDIGHMFSLSRTFVFFPFFLAGYWLTKENVKKWRTPQVREATLLFVTALVGLIAIFPEFDSGWLLGSESYSILGNPEFGGLLRLGVYVIGGLMTVGVLAWIPNKTYRFSILGGRTLYVYLLHGFFIQFFREAGWFKVDNVIDFVGLAIVAASIVFLLSSTSIRTLTQPVIEGRAQLMRKWWDKLAKKDYTTN</sequence>
<dbReference type="PANTHER" id="PTHR37312">
    <property type="entry name" value="MEMBRANE-BOUND ACYLTRANSFERASE YKRP-RELATED"/>
    <property type="match status" value="1"/>
</dbReference>
<feature type="transmembrane region" description="Helical" evidence="3">
    <location>
        <begin position="226"/>
        <end position="246"/>
    </location>
</feature>
<protein>
    <submittedName>
        <fullName evidence="5">Acyltransferase family protein</fullName>
    </submittedName>
</protein>
<comment type="subcellular location">
    <subcellularLocation>
        <location evidence="1">Membrane</location>
    </subcellularLocation>
</comment>
<comment type="similarity">
    <text evidence="2">Belongs to the acyltransferase 3 family.</text>
</comment>